<dbReference type="Pfam" id="PF00534">
    <property type="entry name" value="Glycos_transf_1"/>
    <property type="match status" value="1"/>
</dbReference>
<dbReference type="InterPro" id="IPR001296">
    <property type="entry name" value="Glyco_trans_1"/>
</dbReference>
<evidence type="ECO:0000259" key="1">
    <source>
        <dbReference type="Pfam" id="PF00534"/>
    </source>
</evidence>
<gene>
    <name evidence="3" type="ORF">JFN91_05660</name>
</gene>
<organism evidence="3 4">
    <name type="scientific">Geomonas anaerohicana</name>
    <dbReference type="NCBI Taxonomy" id="2798583"/>
    <lineage>
        <taxon>Bacteria</taxon>
        <taxon>Pseudomonadati</taxon>
        <taxon>Thermodesulfobacteriota</taxon>
        <taxon>Desulfuromonadia</taxon>
        <taxon>Geobacterales</taxon>
        <taxon>Geobacteraceae</taxon>
        <taxon>Geomonas</taxon>
    </lineage>
</organism>
<evidence type="ECO:0000259" key="2">
    <source>
        <dbReference type="Pfam" id="PF13579"/>
    </source>
</evidence>
<evidence type="ECO:0000313" key="4">
    <source>
        <dbReference type="Proteomes" id="UP000614714"/>
    </source>
</evidence>
<evidence type="ECO:0000313" key="3">
    <source>
        <dbReference type="EMBL" id="MBJ6749692.1"/>
    </source>
</evidence>
<comment type="caution">
    <text evidence="3">The sequence shown here is derived from an EMBL/GenBank/DDBJ whole genome shotgun (WGS) entry which is preliminary data.</text>
</comment>
<reference evidence="3 4" key="1">
    <citation type="submission" date="2020-12" db="EMBL/GenBank/DDBJ databases">
        <title>Geomonas sp. Red421, isolated from paddy soil.</title>
        <authorList>
            <person name="Xu Z."/>
            <person name="Zhang Z."/>
            <person name="Masuda Y."/>
            <person name="Itoh H."/>
            <person name="Senoo K."/>
        </authorList>
    </citation>
    <scope>NUCLEOTIDE SEQUENCE [LARGE SCALE GENOMIC DNA]</scope>
    <source>
        <strain evidence="3 4">Red421</strain>
    </source>
</reference>
<proteinExistence type="predicted"/>
<dbReference type="PANTHER" id="PTHR12526">
    <property type="entry name" value="GLYCOSYLTRANSFERASE"/>
    <property type="match status" value="1"/>
</dbReference>
<dbReference type="SUPFAM" id="SSF53756">
    <property type="entry name" value="UDP-Glycosyltransferase/glycogen phosphorylase"/>
    <property type="match status" value="1"/>
</dbReference>
<dbReference type="Proteomes" id="UP000614714">
    <property type="component" value="Unassembled WGS sequence"/>
</dbReference>
<dbReference type="EMBL" id="JAEMHL010000002">
    <property type="protein sequence ID" value="MBJ6749692.1"/>
    <property type="molecule type" value="Genomic_DNA"/>
</dbReference>
<feature type="domain" description="Glycosyl transferase family 1" evidence="1">
    <location>
        <begin position="192"/>
        <end position="357"/>
    </location>
</feature>
<dbReference type="InterPro" id="IPR028098">
    <property type="entry name" value="Glyco_trans_4-like_N"/>
</dbReference>
<protein>
    <submittedName>
        <fullName evidence="3">Glycosyltransferase family 4 protein</fullName>
    </submittedName>
</protein>
<name>A0ABS0YBN0_9BACT</name>
<sequence>MQHILHIVLNEYTNDNRVRRAAECGRDTGSDVTIFALASPVLSGRTNERGIVVSRFALTTRSWPKHKLVQLVKYVEVLIRMTFAGARLRPSIVHAHDVDALPIGCFVAALSGSKLVYDAHELWADPAHARVMPKWISKGLAYTEHLFARRADACITVSESIATYMATHQRIPHPVVVRNVPEAWPEQRQLKLRTSLSIPQDKVIILYQGAIGGDGIGTLVDAFRKLSGDPILVFLGNGPLVEHLRNSLADLGQRVRFHPFVSSQELPSFTSDADIGVHPMAAGFLNHLWALPNKLFEYIQGGLAVVVSDLPEMARVVSDHNIGLTFKPGDASALALALQTLVDDAVLRNRYRESARSAAKVLNWSKERERLEAMYGMLKGKKPIACTSNDTE</sequence>
<dbReference type="Gene3D" id="3.40.50.2000">
    <property type="entry name" value="Glycogen Phosphorylase B"/>
    <property type="match status" value="2"/>
</dbReference>
<feature type="domain" description="Glycosyltransferase subfamily 4-like N-terminal" evidence="2">
    <location>
        <begin position="17"/>
        <end position="177"/>
    </location>
</feature>
<accession>A0ABS0YBN0</accession>
<dbReference type="CDD" id="cd03794">
    <property type="entry name" value="GT4_WbuB-like"/>
    <property type="match status" value="1"/>
</dbReference>
<keyword evidence="4" id="KW-1185">Reference proteome</keyword>
<dbReference type="RefSeq" id="WP_199388213.1">
    <property type="nucleotide sequence ID" value="NZ_JAEMHL010000002.1"/>
</dbReference>
<dbReference type="Pfam" id="PF13579">
    <property type="entry name" value="Glyco_trans_4_4"/>
    <property type="match status" value="1"/>
</dbReference>